<comment type="caution">
    <text evidence="16">The sequence shown here is derived from an EMBL/GenBank/DDBJ whole genome shotgun (WGS) entry which is preliminary data.</text>
</comment>
<dbReference type="AlphaFoldDB" id="A0A1L8CK30"/>
<feature type="domain" description="Quinolinate phosphoribosyl transferase C-terminal" evidence="14">
    <location>
        <begin position="115"/>
        <end position="279"/>
    </location>
</feature>
<evidence type="ECO:0000313" key="16">
    <source>
        <dbReference type="EMBL" id="GAV19278.1"/>
    </source>
</evidence>
<evidence type="ECO:0000256" key="10">
    <source>
        <dbReference type="ARBA" id="ARBA00047445"/>
    </source>
</evidence>
<comment type="similarity">
    <text evidence="3 12">Belongs to the NadC/ModD family.</text>
</comment>
<dbReference type="PIRSF" id="PIRSF006250">
    <property type="entry name" value="NadC_ModD"/>
    <property type="match status" value="1"/>
</dbReference>
<dbReference type="InterPro" id="IPR022412">
    <property type="entry name" value="Quinolinate_PRibosylTrfase_N"/>
</dbReference>
<proteinExistence type="inferred from homology"/>
<evidence type="ECO:0000256" key="5">
    <source>
        <dbReference type="ARBA" id="ARBA00011944"/>
    </source>
</evidence>
<evidence type="ECO:0000256" key="13">
    <source>
        <dbReference type="PIRSR" id="PIRSR006250-1"/>
    </source>
</evidence>
<protein>
    <recommendedName>
        <fullName evidence="11">Probable nicotinate-nucleotide pyrophosphorylase [carboxylating]</fullName>
        <ecNumber evidence="5">2.4.2.19</ecNumber>
    </recommendedName>
    <alternativeName>
        <fullName evidence="9">Quinolinate phosphoribosyltransferase [decarboxylating]</fullName>
    </alternativeName>
</protein>
<dbReference type="Pfam" id="PF01729">
    <property type="entry name" value="QRPTase_C"/>
    <property type="match status" value="1"/>
</dbReference>
<dbReference type="GO" id="GO:0004514">
    <property type="term" value="F:nicotinate-nucleotide diphosphorylase (carboxylating) activity"/>
    <property type="evidence" value="ECO:0007669"/>
    <property type="project" value="UniProtKB-EC"/>
</dbReference>
<name>A0A1L8CK30_9PROT</name>
<evidence type="ECO:0000256" key="9">
    <source>
        <dbReference type="ARBA" id="ARBA00033102"/>
    </source>
</evidence>
<dbReference type="InterPro" id="IPR027277">
    <property type="entry name" value="NadC/ModD"/>
</dbReference>
<dbReference type="InterPro" id="IPR004393">
    <property type="entry name" value="NadC"/>
</dbReference>
<feature type="binding site" evidence="13">
    <location>
        <position position="170"/>
    </location>
    <ligand>
        <name>substrate</name>
    </ligand>
</feature>
<feature type="binding site" evidence="13">
    <location>
        <begin position="136"/>
        <end position="138"/>
    </location>
    <ligand>
        <name>substrate</name>
    </ligand>
</feature>
<keyword evidence="8 12" id="KW-0808">Transferase</keyword>
<feature type="binding site" evidence="13">
    <location>
        <position position="220"/>
    </location>
    <ligand>
        <name>substrate</name>
    </ligand>
</feature>
<dbReference type="FunFam" id="3.90.1170.20:FF:000001">
    <property type="entry name" value="Nicotinate-nucleotide diphosphorylase (Carboxylating)"/>
    <property type="match status" value="1"/>
</dbReference>
<evidence type="ECO:0000256" key="4">
    <source>
        <dbReference type="ARBA" id="ARBA00011218"/>
    </source>
</evidence>
<organism evidence="16 17">
    <name type="scientific">Mariprofundus micogutta</name>
    <dbReference type="NCBI Taxonomy" id="1921010"/>
    <lineage>
        <taxon>Bacteria</taxon>
        <taxon>Pseudomonadati</taxon>
        <taxon>Pseudomonadota</taxon>
        <taxon>Candidatius Mariprofundia</taxon>
        <taxon>Mariprofundales</taxon>
        <taxon>Mariprofundaceae</taxon>
        <taxon>Mariprofundus</taxon>
    </lineage>
</organism>
<comment type="catalytic activity">
    <reaction evidence="10">
        <text>nicotinate beta-D-ribonucleotide + CO2 + diphosphate = quinolinate + 5-phospho-alpha-D-ribose 1-diphosphate + 2 H(+)</text>
        <dbReference type="Rhea" id="RHEA:12733"/>
        <dbReference type="ChEBI" id="CHEBI:15378"/>
        <dbReference type="ChEBI" id="CHEBI:16526"/>
        <dbReference type="ChEBI" id="CHEBI:29959"/>
        <dbReference type="ChEBI" id="CHEBI:33019"/>
        <dbReference type="ChEBI" id="CHEBI:57502"/>
        <dbReference type="ChEBI" id="CHEBI:58017"/>
        <dbReference type="EC" id="2.4.2.19"/>
    </reaction>
</comment>
<evidence type="ECO:0000256" key="11">
    <source>
        <dbReference type="ARBA" id="ARBA00069173"/>
    </source>
</evidence>
<accession>A0A1L8CK30</accession>
<keyword evidence="7 12" id="KW-0328">Glycosyltransferase</keyword>
<dbReference type="Gene3D" id="3.90.1170.20">
    <property type="entry name" value="Quinolinate phosphoribosyl transferase, N-terminal domain"/>
    <property type="match status" value="1"/>
</dbReference>
<dbReference type="GO" id="GO:0005737">
    <property type="term" value="C:cytoplasm"/>
    <property type="evidence" value="ECO:0007669"/>
    <property type="project" value="TreeGrafter"/>
</dbReference>
<gene>
    <name evidence="16" type="ORF">MMIC_P0211</name>
</gene>
<dbReference type="InterPro" id="IPR002638">
    <property type="entry name" value="Quinolinate_PRibosylTrfase_C"/>
</dbReference>
<feature type="binding site" evidence="13">
    <location>
        <begin position="264"/>
        <end position="266"/>
    </location>
    <ligand>
        <name>substrate</name>
    </ligand>
</feature>
<feature type="binding site" evidence="13">
    <location>
        <position position="160"/>
    </location>
    <ligand>
        <name>substrate</name>
    </ligand>
</feature>
<evidence type="ECO:0000256" key="12">
    <source>
        <dbReference type="PIRNR" id="PIRNR006250"/>
    </source>
</evidence>
<dbReference type="PANTHER" id="PTHR32179">
    <property type="entry name" value="NICOTINATE-NUCLEOTIDE PYROPHOSPHORYLASE [CARBOXYLATING]"/>
    <property type="match status" value="1"/>
</dbReference>
<evidence type="ECO:0000259" key="14">
    <source>
        <dbReference type="Pfam" id="PF01729"/>
    </source>
</evidence>
<reference evidence="16 17" key="1">
    <citation type="journal article" date="2017" name="Arch. Microbiol.">
        <title>Mariprofundus micogutta sp. nov., a novel iron-oxidizing zetaproteobacterium isolated from a deep-sea hydrothermal field at the Bayonnaise knoll of the Izu-Ogasawara arc, and a description of Mariprofundales ord. nov. and Zetaproteobacteria classis nov.</title>
        <authorList>
            <person name="Makita H."/>
            <person name="Tanaka E."/>
            <person name="Mitsunobu S."/>
            <person name="Miyazaki M."/>
            <person name="Nunoura T."/>
            <person name="Uematsu K."/>
            <person name="Takaki Y."/>
            <person name="Nishi S."/>
            <person name="Shimamura S."/>
            <person name="Takai K."/>
        </authorList>
    </citation>
    <scope>NUCLEOTIDE SEQUENCE [LARGE SCALE GENOMIC DNA]</scope>
    <source>
        <strain evidence="16 17">ET2</strain>
    </source>
</reference>
<dbReference type="InterPro" id="IPR013785">
    <property type="entry name" value="Aldolase_TIM"/>
</dbReference>
<evidence type="ECO:0000256" key="3">
    <source>
        <dbReference type="ARBA" id="ARBA00009400"/>
    </source>
</evidence>
<feature type="binding site" evidence="13">
    <location>
        <position position="199"/>
    </location>
    <ligand>
        <name>substrate</name>
    </ligand>
</feature>
<feature type="binding site" evidence="13">
    <location>
        <begin position="243"/>
        <end position="245"/>
    </location>
    <ligand>
        <name>substrate</name>
    </ligand>
</feature>
<dbReference type="Gene3D" id="3.20.20.70">
    <property type="entry name" value="Aldolase class I"/>
    <property type="match status" value="1"/>
</dbReference>
<evidence type="ECO:0000259" key="15">
    <source>
        <dbReference type="Pfam" id="PF02749"/>
    </source>
</evidence>
<dbReference type="InterPro" id="IPR037128">
    <property type="entry name" value="Quinolinate_PRibosylTase_N_sf"/>
</dbReference>
<dbReference type="EC" id="2.4.2.19" evidence="5"/>
<dbReference type="FunFam" id="3.20.20.70:FF:000030">
    <property type="entry name" value="Nicotinate-nucleotide pyrophosphorylase, carboxylating"/>
    <property type="match status" value="1"/>
</dbReference>
<evidence type="ECO:0000256" key="8">
    <source>
        <dbReference type="ARBA" id="ARBA00022679"/>
    </source>
</evidence>
<dbReference type="GO" id="GO:0009435">
    <property type="term" value="P:NAD+ biosynthetic process"/>
    <property type="evidence" value="ECO:0007669"/>
    <property type="project" value="UniProtKB-UniPathway"/>
</dbReference>
<feature type="domain" description="Quinolinate phosphoribosyl transferase N-terminal" evidence="15">
    <location>
        <begin position="28"/>
        <end position="113"/>
    </location>
</feature>
<dbReference type="GO" id="GO:0034213">
    <property type="term" value="P:quinolinate catabolic process"/>
    <property type="evidence" value="ECO:0007669"/>
    <property type="project" value="TreeGrafter"/>
</dbReference>
<evidence type="ECO:0000256" key="6">
    <source>
        <dbReference type="ARBA" id="ARBA00022642"/>
    </source>
</evidence>
<dbReference type="SUPFAM" id="SSF51690">
    <property type="entry name" value="Nicotinate/Quinolinate PRTase C-terminal domain-like"/>
    <property type="match status" value="1"/>
</dbReference>
<dbReference type="SUPFAM" id="SSF54675">
    <property type="entry name" value="Nicotinate/Quinolinate PRTase N-terminal domain-like"/>
    <property type="match status" value="1"/>
</dbReference>
<dbReference type="STRING" id="1921010.MMIC_P0211"/>
<evidence type="ECO:0000256" key="1">
    <source>
        <dbReference type="ARBA" id="ARBA00003237"/>
    </source>
</evidence>
<keyword evidence="6" id="KW-0662">Pyridine nucleotide biosynthesis</keyword>
<sequence>MLYSVSMMESLHLPLINLALEEDAAFNDLTSLATIPENASGSARIIAKAEGIMSGISVAHEVFARVDENIVCEWKAADADQVSSGELICELTGPLRSLLSAERTALNFIQHLSGIATSTHTYVQAVKDTDCKIADTRKTAPGLRFLEKQAVLHGGGINHRINLQAGMLIKENHIQAYGSITDAVNACFSMESSVWVEVECETLDEVHEAIAVCPDIILLDNMTPELVSQARAIIPKSILLEASGNITLANAREYAQTGIDRIAIGAITHSSPSLDLSMRITETPAL</sequence>
<dbReference type="InterPro" id="IPR036068">
    <property type="entry name" value="Nicotinate_pribotase-like_C"/>
</dbReference>
<dbReference type="UniPathway" id="UPA00253">
    <property type="reaction ID" value="UER00331"/>
</dbReference>
<dbReference type="Pfam" id="PF02749">
    <property type="entry name" value="QRPTase_N"/>
    <property type="match status" value="1"/>
</dbReference>
<evidence type="ECO:0000256" key="2">
    <source>
        <dbReference type="ARBA" id="ARBA00004893"/>
    </source>
</evidence>
<dbReference type="EMBL" id="BDFD01000001">
    <property type="protein sequence ID" value="GAV19278.1"/>
    <property type="molecule type" value="Genomic_DNA"/>
</dbReference>
<dbReference type="NCBIfam" id="TIGR00078">
    <property type="entry name" value="nadC"/>
    <property type="match status" value="1"/>
</dbReference>
<evidence type="ECO:0000256" key="7">
    <source>
        <dbReference type="ARBA" id="ARBA00022676"/>
    </source>
</evidence>
<comment type="function">
    <text evidence="1">Involved in the catabolism of quinolinic acid (QA).</text>
</comment>
<comment type="subunit">
    <text evidence="4">Hexamer formed by 3 homodimers.</text>
</comment>
<evidence type="ECO:0000313" key="17">
    <source>
        <dbReference type="Proteomes" id="UP000231632"/>
    </source>
</evidence>
<dbReference type="CDD" id="cd01572">
    <property type="entry name" value="QPRTase"/>
    <property type="match status" value="1"/>
</dbReference>
<dbReference type="PANTHER" id="PTHR32179:SF3">
    <property type="entry name" value="NICOTINATE-NUCLEOTIDE PYROPHOSPHORYLASE [CARBOXYLATING]"/>
    <property type="match status" value="1"/>
</dbReference>
<keyword evidence="17" id="KW-1185">Reference proteome</keyword>
<feature type="binding site" evidence="13">
    <location>
        <position position="103"/>
    </location>
    <ligand>
        <name>substrate</name>
    </ligand>
</feature>
<comment type="pathway">
    <text evidence="2">Cofactor biosynthesis; NAD(+) biosynthesis; nicotinate D-ribonucleotide from quinolinate: step 1/1.</text>
</comment>
<dbReference type="Proteomes" id="UP000231632">
    <property type="component" value="Unassembled WGS sequence"/>
</dbReference>